<evidence type="ECO:0000313" key="11">
    <source>
        <dbReference type="Proteomes" id="UP000293036"/>
    </source>
</evidence>
<feature type="site" description="Could be important to modulate the pK values of the two catalytic cysteine residues" evidence="8">
    <location>
        <position position="177"/>
    </location>
</feature>
<feature type="binding site" evidence="8">
    <location>
        <begin position="74"/>
        <end position="75"/>
    </location>
    <ligand>
        <name>substrate</name>
    </ligand>
</feature>
<dbReference type="Proteomes" id="UP000293036">
    <property type="component" value="Unassembled WGS sequence"/>
</dbReference>
<evidence type="ECO:0000256" key="2">
    <source>
        <dbReference type="ARBA" id="ARBA00010219"/>
    </source>
</evidence>
<feature type="active site" description="Proton donor" evidence="8">
    <location>
        <position position="73"/>
    </location>
</feature>
<dbReference type="UniPathway" id="UPA00034">
    <property type="reaction ID" value="UER00025"/>
</dbReference>
<evidence type="ECO:0000256" key="3">
    <source>
        <dbReference type="ARBA" id="ARBA00013080"/>
    </source>
</evidence>
<feature type="binding site" evidence="8">
    <location>
        <begin position="254"/>
        <end position="255"/>
    </location>
    <ligand>
        <name>substrate</name>
    </ligand>
</feature>
<evidence type="ECO:0000256" key="8">
    <source>
        <dbReference type="HAMAP-Rule" id="MF_00197"/>
    </source>
</evidence>
<organism evidence="10 11">
    <name type="scientific">Arcanobacterium bovis</name>
    <dbReference type="NCBI Taxonomy" id="2529275"/>
    <lineage>
        <taxon>Bacteria</taxon>
        <taxon>Bacillati</taxon>
        <taxon>Actinomycetota</taxon>
        <taxon>Actinomycetes</taxon>
        <taxon>Actinomycetales</taxon>
        <taxon>Actinomycetaceae</taxon>
        <taxon>Arcanobacterium</taxon>
    </lineage>
</organism>
<evidence type="ECO:0000256" key="5">
    <source>
        <dbReference type="ARBA" id="ARBA00023154"/>
    </source>
</evidence>
<dbReference type="SUPFAM" id="SSF54506">
    <property type="entry name" value="Diaminopimelate epimerase-like"/>
    <property type="match status" value="1"/>
</dbReference>
<dbReference type="EMBL" id="SJDT01000005">
    <property type="protein sequence ID" value="TBW21111.1"/>
    <property type="molecule type" value="Genomic_DNA"/>
</dbReference>
<accession>A0A4Q9UZJ8</accession>
<dbReference type="OrthoDB" id="9805408at2"/>
<evidence type="ECO:0000256" key="6">
    <source>
        <dbReference type="ARBA" id="ARBA00023235"/>
    </source>
</evidence>
<dbReference type="PANTHER" id="PTHR31689">
    <property type="entry name" value="DIAMINOPIMELATE EPIMERASE, CHLOROPLASTIC"/>
    <property type="match status" value="1"/>
</dbReference>
<feature type="binding site" evidence="8">
    <location>
        <position position="64"/>
    </location>
    <ligand>
        <name>substrate</name>
    </ligand>
</feature>
<feature type="active site" evidence="9">
    <location>
        <position position="73"/>
    </location>
</feature>
<comment type="caution">
    <text evidence="8">Lacks conserved residue(s) required for the propagation of feature annotation.</text>
</comment>
<protein>
    <recommendedName>
        <fullName evidence="3 8">Diaminopimelate epimerase</fullName>
        <shortName evidence="8">DAP epimerase</shortName>
        <ecNumber evidence="3 8">5.1.1.7</ecNumber>
    </recommendedName>
    <alternativeName>
        <fullName evidence="8">PLP-independent amino acid racemase</fullName>
    </alternativeName>
</protein>
<evidence type="ECO:0000256" key="1">
    <source>
        <dbReference type="ARBA" id="ARBA00005196"/>
    </source>
</evidence>
<dbReference type="GO" id="GO:0005829">
    <property type="term" value="C:cytosol"/>
    <property type="evidence" value="ECO:0007669"/>
    <property type="project" value="TreeGrafter"/>
</dbReference>
<evidence type="ECO:0000313" key="10">
    <source>
        <dbReference type="EMBL" id="TBW21111.1"/>
    </source>
</evidence>
<keyword evidence="5 8" id="KW-0457">Lysine biosynthesis</keyword>
<comment type="similarity">
    <text evidence="2 8">Belongs to the diaminopimelate epimerase family.</text>
</comment>
<dbReference type="EC" id="5.1.1.7" evidence="3 8"/>
<dbReference type="PROSITE" id="PS01326">
    <property type="entry name" value="DAP_EPIMERASE"/>
    <property type="match status" value="1"/>
</dbReference>
<dbReference type="GO" id="GO:0009089">
    <property type="term" value="P:lysine biosynthetic process via diaminopimelate"/>
    <property type="evidence" value="ECO:0007669"/>
    <property type="project" value="UniProtKB-UniRule"/>
</dbReference>
<feature type="binding site" evidence="8">
    <location>
        <position position="11"/>
    </location>
    <ligand>
        <name>substrate</name>
    </ligand>
</feature>
<dbReference type="HAMAP" id="MF_00197">
    <property type="entry name" value="DAP_epimerase"/>
    <property type="match status" value="1"/>
</dbReference>
<feature type="binding site" evidence="8">
    <location>
        <position position="227"/>
    </location>
    <ligand>
        <name>substrate</name>
    </ligand>
</feature>
<proteinExistence type="inferred from homology"/>
<keyword evidence="11" id="KW-1185">Reference proteome</keyword>
<keyword evidence="6 8" id="KW-0413">Isomerase</keyword>
<dbReference type="GO" id="GO:0008837">
    <property type="term" value="F:diaminopimelate epimerase activity"/>
    <property type="evidence" value="ECO:0007669"/>
    <property type="project" value="UniProtKB-UniRule"/>
</dbReference>
<sequence length="307" mass="32737">MDFIKLHGLGNDFVVIDGMKSSFDPSADQVRELCDRHFGVGADGVIVVQPPKNTGSAGYMHYINADGSLAQMCGNGVRCTAKFLVDEGYVDATCGNLTVDTLAGPRSLSFTAESGKLTTATVNMGQPIFEPAQIPVRAPRESLAKNPETGVEFVRNLQVQTPWGDVTFTCISMGNPHAIWFIDSFDDLPDTLFDSGNHESGKNLTTMDIDKIGAFLEAHPIFPEKSNIEFVSVHDGALHTRVFERGVGETLACGTGACATGVAGYLTGRTGRRVDVVLPGGTLEIEWTESGAVNMTGPAAESFRGTI</sequence>
<dbReference type="AlphaFoldDB" id="A0A4Q9UZJ8"/>
<feature type="site" description="Could be important to modulate the pK values of the two catalytic cysteine residues" evidence="8">
    <location>
        <position position="244"/>
    </location>
</feature>
<comment type="pathway">
    <text evidence="1 8">Amino-acid biosynthesis; L-lysine biosynthesis via DAP pathway; DL-2,6-diaminopimelate from LL-2,6-diaminopimelate: step 1/1.</text>
</comment>
<feature type="binding site" evidence="8">
    <location>
        <position position="175"/>
    </location>
    <ligand>
        <name>substrate</name>
    </ligand>
</feature>
<dbReference type="Gene3D" id="3.10.310.10">
    <property type="entry name" value="Diaminopimelate Epimerase, Chain A, domain 1"/>
    <property type="match status" value="2"/>
</dbReference>
<dbReference type="Pfam" id="PF01678">
    <property type="entry name" value="DAP_epimerase"/>
    <property type="match status" value="2"/>
</dbReference>
<dbReference type="NCBIfam" id="TIGR00652">
    <property type="entry name" value="DapF"/>
    <property type="match status" value="1"/>
</dbReference>
<dbReference type="InterPro" id="IPR001653">
    <property type="entry name" value="DAP_epimerase_DapF"/>
</dbReference>
<feature type="binding site" evidence="8">
    <location>
        <begin position="244"/>
        <end position="245"/>
    </location>
    <ligand>
        <name>substrate</name>
    </ligand>
</feature>
<evidence type="ECO:0000256" key="7">
    <source>
        <dbReference type="ARBA" id="ARBA00051712"/>
    </source>
</evidence>
<dbReference type="PANTHER" id="PTHR31689:SF0">
    <property type="entry name" value="DIAMINOPIMELATE EPIMERASE"/>
    <property type="match status" value="1"/>
</dbReference>
<dbReference type="InterPro" id="IPR018510">
    <property type="entry name" value="DAP_epimerase_AS"/>
</dbReference>
<keyword evidence="8" id="KW-0963">Cytoplasm</keyword>
<name>A0A4Q9UZJ8_9ACTO</name>
<keyword evidence="4 8" id="KW-0028">Amino-acid biosynthesis</keyword>
<reference evidence="10 11" key="1">
    <citation type="submission" date="2019-02" db="EMBL/GenBank/DDBJ databases">
        <title>Arcanobacterium bovis sp. nov., isolated from the milk of a cow with mastitis.</title>
        <authorList>
            <person name="Sammra O."/>
            <person name="Foster G."/>
            <person name="Hassan A."/>
            <person name="Alssahen M."/>
            <person name="Laemmler C."/>
            <person name="Borowiak M."/>
            <person name="Malorny B."/>
            <person name="Abdulmawjood A."/>
        </authorList>
    </citation>
    <scope>NUCLEOTIDE SEQUENCE [LARGE SCALE GENOMIC DNA]</scope>
    <source>
        <strain evidence="10 11">C605018/01/1</strain>
    </source>
</reference>
<comment type="catalytic activity">
    <reaction evidence="7 8">
        <text>(2S,6S)-2,6-diaminopimelate = meso-2,6-diaminopimelate</text>
        <dbReference type="Rhea" id="RHEA:15393"/>
        <dbReference type="ChEBI" id="CHEBI:57609"/>
        <dbReference type="ChEBI" id="CHEBI:57791"/>
        <dbReference type="EC" id="5.1.1.7"/>
    </reaction>
</comment>
<evidence type="ECO:0000256" key="9">
    <source>
        <dbReference type="PROSITE-ProRule" id="PRU10125"/>
    </source>
</evidence>
<gene>
    <name evidence="8" type="primary">dapF</name>
    <name evidence="10" type="ORF">EZJ44_06670</name>
</gene>
<comment type="subcellular location">
    <subcellularLocation>
        <location evidence="8">Cytoplasm</location>
    </subcellularLocation>
</comment>
<feature type="active site" description="Proton acceptor" evidence="8">
    <location>
        <position position="253"/>
    </location>
</feature>
<comment type="subunit">
    <text evidence="8">Homodimer.</text>
</comment>
<comment type="caution">
    <text evidence="10">The sequence shown here is derived from an EMBL/GenBank/DDBJ whole genome shotgun (WGS) entry which is preliminary data.</text>
</comment>
<evidence type="ECO:0000256" key="4">
    <source>
        <dbReference type="ARBA" id="ARBA00022605"/>
    </source>
</evidence>
<comment type="function">
    <text evidence="8">Catalyzes the stereoinversion of LL-2,6-diaminopimelate (L,L-DAP) to meso-diaminopimelate (meso-DAP), a precursor of L-lysine and an essential component of the bacterial peptidoglycan.</text>
</comment>